<dbReference type="EMBL" id="FNHB01000005">
    <property type="protein sequence ID" value="SDM57082.1"/>
    <property type="molecule type" value="Genomic_DNA"/>
</dbReference>
<feature type="domain" description="ACT" evidence="1">
    <location>
        <begin position="4"/>
        <end position="78"/>
    </location>
</feature>
<sequence>MKQILSITLKNQPDALVRLVGVVYRRGFAVESLSVTPAPMPNYACVKAVVNDCLPPSGQLLQQIRKLVHVESAELLPTDYEGQAKSF</sequence>
<proteinExistence type="predicted"/>
<gene>
    <name evidence="2" type="ORF">SAMN04488502_105252</name>
</gene>
<dbReference type="Gene3D" id="3.30.70.260">
    <property type="match status" value="1"/>
</dbReference>
<dbReference type="RefSeq" id="WP_173813078.1">
    <property type="nucleotide sequence ID" value="NZ_FNHB01000005.1"/>
</dbReference>
<dbReference type="InterPro" id="IPR002912">
    <property type="entry name" value="ACT_dom"/>
</dbReference>
<name>A0A1G9UB57_9FIRM</name>
<evidence type="ECO:0000259" key="1">
    <source>
        <dbReference type="PROSITE" id="PS51671"/>
    </source>
</evidence>
<dbReference type="Pfam" id="PF13710">
    <property type="entry name" value="ACT_5"/>
    <property type="match status" value="1"/>
</dbReference>
<accession>A0A1G9UB57</accession>
<dbReference type="AlphaFoldDB" id="A0A1G9UB57"/>
<dbReference type="PROSITE" id="PS51671">
    <property type="entry name" value="ACT"/>
    <property type="match status" value="1"/>
</dbReference>
<dbReference type="STRING" id="146817.SAMN04488502_105252"/>
<dbReference type="InterPro" id="IPR045865">
    <property type="entry name" value="ACT-like_dom_sf"/>
</dbReference>
<organism evidence="2 3">
    <name type="scientific">Dendrosporobacter quercicolus</name>
    <dbReference type="NCBI Taxonomy" id="146817"/>
    <lineage>
        <taxon>Bacteria</taxon>
        <taxon>Bacillati</taxon>
        <taxon>Bacillota</taxon>
        <taxon>Negativicutes</taxon>
        <taxon>Selenomonadales</taxon>
        <taxon>Sporomusaceae</taxon>
        <taxon>Dendrosporobacter</taxon>
    </lineage>
</organism>
<evidence type="ECO:0000313" key="3">
    <source>
        <dbReference type="Proteomes" id="UP000214880"/>
    </source>
</evidence>
<protein>
    <submittedName>
        <fullName evidence="2">ACT domain-containing protein</fullName>
    </submittedName>
</protein>
<evidence type="ECO:0000313" key="2">
    <source>
        <dbReference type="EMBL" id="SDM57082.1"/>
    </source>
</evidence>
<dbReference type="Proteomes" id="UP000214880">
    <property type="component" value="Unassembled WGS sequence"/>
</dbReference>
<dbReference type="SUPFAM" id="SSF55021">
    <property type="entry name" value="ACT-like"/>
    <property type="match status" value="1"/>
</dbReference>
<reference evidence="2 3" key="1">
    <citation type="submission" date="2016-10" db="EMBL/GenBank/DDBJ databases">
        <authorList>
            <person name="de Groot N.N."/>
        </authorList>
    </citation>
    <scope>NUCLEOTIDE SEQUENCE [LARGE SCALE GENOMIC DNA]</scope>
    <source>
        <strain evidence="2 3">DSM 1736</strain>
    </source>
</reference>
<keyword evidence="3" id="KW-1185">Reference proteome</keyword>